<dbReference type="EMBL" id="NBII01000007">
    <property type="protein sequence ID" value="PAV17003.1"/>
    <property type="molecule type" value="Genomic_DNA"/>
</dbReference>
<dbReference type="Proteomes" id="UP000217199">
    <property type="component" value="Unassembled WGS sequence"/>
</dbReference>
<proteinExistence type="predicted"/>
<protein>
    <submittedName>
        <fullName evidence="1">Uncharacterized protein</fullName>
    </submittedName>
</protein>
<organism evidence="1 2">
    <name type="scientific">Pyrrhoderma noxium</name>
    <dbReference type="NCBI Taxonomy" id="2282107"/>
    <lineage>
        <taxon>Eukaryota</taxon>
        <taxon>Fungi</taxon>
        <taxon>Dikarya</taxon>
        <taxon>Basidiomycota</taxon>
        <taxon>Agaricomycotina</taxon>
        <taxon>Agaricomycetes</taxon>
        <taxon>Hymenochaetales</taxon>
        <taxon>Hymenochaetaceae</taxon>
        <taxon>Pyrrhoderma</taxon>
    </lineage>
</organism>
<sequence>MSDKTFSDDVTAQEILEKKTPKRILRAYLNAKGFKLETCYDYMNGSWLAFVTDALAKGPKLSQYSRVAEEWHKAEHFSGSLEAERVLGEKITKKLQEDLTKN</sequence>
<gene>
    <name evidence="1" type="ORF">PNOK_0706700</name>
</gene>
<dbReference type="AlphaFoldDB" id="A0A286UBN8"/>
<evidence type="ECO:0000313" key="2">
    <source>
        <dbReference type="Proteomes" id="UP000217199"/>
    </source>
</evidence>
<evidence type="ECO:0000313" key="1">
    <source>
        <dbReference type="EMBL" id="PAV17003.1"/>
    </source>
</evidence>
<reference evidence="1 2" key="1">
    <citation type="journal article" date="2017" name="Mol. Ecol.">
        <title>Comparative and population genomic landscape of Phellinus noxius: A hypervariable fungus causing root rot in trees.</title>
        <authorList>
            <person name="Chung C.L."/>
            <person name="Lee T.J."/>
            <person name="Akiba M."/>
            <person name="Lee H.H."/>
            <person name="Kuo T.H."/>
            <person name="Liu D."/>
            <person name="Ke H.M."/>
            <person name="Yokoi T."/>
            <person name="Roa M.B."/>
            <person name="Lu M.J."/>
            <person name="Chang Y.Y."/>
            <person name="Ann P.J."/>
            <person name="Tsai J.N."/>
            <person name="Chen C.Y."/>
            <person name="Tzean S.S."/>
            <person name="Ota Y."/>
            <person name="Hattori T."/>
            <person name="Sahashi N."/>
            <person name="Liou R.F."/>
            <person name="Kikuchi T."/>
            <person name="Tsai I.J."/>
        </authorList>
    </citation>
    <scope>NUCLEOTIDE SEQUENCE [LARGE SCALE GENOMIC DNA]</scope>
    <source>
        <strain evidence="1 2">FFPRI411160</strain>
    </source>
</reference>
<comment type="caution">
    <text evidence="1">The sequence shown here is derived from an EMBL/GenBank/DDBJ whole genome shotgun (WGS) entry which is preliminary data.</text>
</comment>
<accession>A0A286UBN8</accession>
<dbReference type="InParanoid" id="A0A286UBN8"/>
<keyword evidence="2" id="KW-1185">Reference proteome</keyword>
<name>A0A286UBN8_9AGAM</name>